<feature type="region of interest" description="Disordered" evidence="1">
    <location>
        <begin position="328"/>
        <end position="353"/>
    </location>
</feature>
<evidence type="ECO:0000256" key="1">
    <source>
        <dbReference type="SAM" id="MobiDB-lite"/>
    </source>
</evidence>
<proteinExistence type="predicted"/>
<sequence length="353" mass="39186">MVGGGCVVEIWGQIEVTPPARLESKNIATLLLDELTENLKAYELKRQTMKMDEDSSDEGSDEDDDDERALLAIGEFEEEPDEEAEEQDDEAIGQIRHSNDEATFHPEAVSQEGTSDGPNPSTQGNLTEGTDQRGIDPQTSREPIHELVTQQQNNEGASRENYQAEETKKSNDSFQSATEEEEPVSSETEQVTSGLKSSVVGSIVAKNLETRLVLIGSITGVETVESIYSYPQKKKSSGDKTPGKAESAKKAAAKGKKKVGEISEEIQIEVMDLVLQDQDETKEVEVPTPSAKKRKVSEDGRTWSLNWNDDWLGLKLWNCLQLVRLKMEGSPDREEHWPNGHHNRDQPFSFAKA</sequence>
<dbReference type="AlphaFoldDB" id="A0A1S4DEB2"/>
<organism evidence="2">
    <name type="scientific">Nicotiana tabacum</name>
    <name type="common">Common tobacco</name>
    <dbReference type="NCBI Taxonomy" id="4097"/>
    <lineage>
        <taxon>Eukaryota</taxon>
        <taxon>Viridiplantae</taxon>
        <taxon>Streptophyta</taxon>
        <taxon>Embryophyta</taxon>
        <taxon>Tracheophyta</taxon>
        <taxon>Spermatophyta</taxon>
        <taxon>Magnoliopsida</taxon>
        <taxon>eudicotyledons</taxon>
        <taxon>Gunneridae</taxon>
        <taxon>Pentapetalae</taxon>
        <taxon>asterids</taxon>
        <taxon>lamiids</taxon>
        <taxon>Solanales</taxon>
        <taxon>Solanaceae</taxon>
        <taxon>Nicotianoideae</taxon>
        <taxon>Nicotianeae</taxon>
        <taxon>Nicotiana</taxon>
    </lineage>
</organism>
<feature type="compositionally biased region" description="Polar residues" evidence="1">
    <location>
        <begin position="111"/>
        <end position="129"/>
    </location>
</feature>
<feature type="compositionally biased region" description="Basic and acidic residues" evidence="1">
    <location>
        <begin position="236"/>
        <end position="249"/>
    </location>
</feature>
<name>A0A1S4DEB2_TOBAC</name>
<gene>
    <name evidence="2" type="primary">LOC107828706</name>
</gene>
<dbReference type="RefSeq" id="XP_016511559.1">
    <property type="nucleotide sequence ID" value="XM_016656073.1"/>
</dbReference>
<reference evidence="2" key="1">
    <citation type="submission" date="2025-08" db="UniProtKB">
        <authorList>
            <consortium name="RefSeq"/>
        </authorList>
    </citation>
    <scope>IDENTIFICATION</scope>
</reference>
<feature type="region of interest" description="Disordered" evidence="1">
    <location>
        <begin position="231"/>
        <end position="258"/>
    </location>
</feature>
<feature type="compositionally biased region" description="Basic and acidic residues" evidence="1">
    <location>
        <begin position="44"/>
        <end position="53"/>
    </location>
</feature>
<dbReference type="KEGG" id="nta:107828706"/>
<feature type="region of interest" description="Disordered" evidence="1">
    <location>
        <begin position="44"/>
        <end position="198"/>
    </location>
</feature>
<feature type="compositionally biased region" description="Acidic residues" evidence="1">
    <location>
        <begin position="75"/>
        <end position="91"/>
    </location>
</feature>
<evidence type="ECO:0000313" key="2">
    <source>
        <dbReference type="RefSeq" id="XP_016511559.1"/>
    </source>
</evidence>
<feature type="compositionally biased region" description="Acidic residues" evidence="1">
    <location>
        <begin position="54"/>
        <end position="67"/>
    </location>
</feature>
<protein>
    <submittedName>
        <fullName evidence="2">Histone acetyltransferase KAT6A-like</fullName>
    </submittedName>
</protein>
<feature type="compositionally biased region" description="Basic and acidic residues" evidence="1">
    <location>
        <begin position="328"/>
        <end position="345"/>
    </location>
</feature>
<dbReference type="PaxDb" id="4097-A0A1S4DEB2"/>
<accession>A0A1S4DEB2</accession>